<evidence type="ECO:0000313" key="6">
    <source>
        <dbReference type="Proteomes" id="UP000490939"/>
    </source>
</evidence>
<gene>
    <name evidence="4" type="ORF">EG327_011312</name>
    <name evidence="3" type="ORF">EG328_008469</name>
</gene>
<feature type="compositionally biased region" description="Polar residues" evidence="1">
    <location>
        <begin position="41"/>
        <end position="55"/>
    </location>
</feature>
<dbReference type="EMBL" id="WNWS01000048">
    <property type="protein sequence ID" value="KAE9984635.1"/>
    <property type="molecule type" value="Genomic_DNA"/>
</dbReference>
<keyword evidence="2" id="KW-0812">Transmembrane</keyword>
<evidence type="ECO:0000256" key="2">
    <source>
        <dbReference type="SAM" id="Phobius"/>
    </source>
</evidence>
<keyword evidence="2" id="KW-1133">Transmembrane helix</keyword>
<dbReference type="AlphaFoldDB" id="A0A8H3V9N7"/>
<feature type="transmembrane region" description="Helical" evidence="2">
    <location>
        <begin position="142"/>
        <end position="163"/>
    </location>
</feature>
<keyword evidence="2" id="KW-0472">Membrane</keyword>
<evidence type="ECO:0000313" key="4">
    <source>
        <dbReference type="EMBL" id="KAE9991616.1"/>
    </source>
</evidence>
<dbReference type="Proteomes" id="UP000490939">
    <property type="component" value="Unassembled WGS sequence"/>
</dbReference>
<name>A0A8H3V9N7_VENIN</name>
<evidence type="ECO:0000313" key="5">
    <source>
        <dbReference type="Proteomes" id="UP000447873"/>
    </source>
</evidence>
<dbReference type="EMBL" id="WNWR01000088">
    <property type="protein sequence ID" value="KAE9991616.1"/>
    <property type="molecule type" value="Genomic_DNA"/>
</dbReference>
<organism evidence="3 5">
    <name type="scientific">Venturia inaequalis</name>
    <name type="common">Apple scab fungus</name>
    <dbReference type="NCBI Taxonomy" id="5025"/>
    <lineage>
        <taxon>Eukaryota</taxon>
        <taxon>Fungi</taxon>
        <taxon>Dikarya</taxon>
        <taxon>Ascomycota</taxon>
        <taxon>Pezizomycotina</taxon>
        <taxon>Dothideomycetes</taxon>
        <taxon>Pleosporomycetidae</taxon>
        <taxon>Venturiales</taxon>
        <taxon>Venturiaceae</taxon>
        <taxon>Venturia</taxon>
    </lineage>
</organism>
<feature type="region of interest" description="Disordered" evidence="1">
    <location>
        <begin position="1"/>
        <end position="63"/>
    </location>
</feature>
<protein>
    <submittedName>
        <fullName evidence="3">Uncharacterized protein</fullName>
    </submittedName>
</protein>
<proteinExistence type="predicted"/>
<dbReference type="Proteomes" id="UP000447873">
    <property type="component" value="Unassembled WGS sequence"/>
</dbReference>
<sequence>MALTEEKTTFGVTVERSSSPAAPLTPQPHTLRKQPSKETTMEPSTPYSAVSTHSTPAHEPQNPFSAFYTHSQAPTETDLKPPPMYKNNVESNAYLASTKSNLETTKDCTMWPSRVTLQQRAIQEKRAKSWNPMCRLTKKQKLAAQIIIALAIVGAAVGIGVGVSKAVHGGVWSGQGQSKPIATTPSTKSS</sequence>
<keyword evidence="6" id="KW-1185">Reference proteome</keyword>
<dbReference type="OrthoDB" id="5387214at2759"/>
<evidence type="ECO:0000256" key="1">
    <source>
        <dbReference type="SAM" id="MobiDB-lite"/>
    </source>
</evidence>
<evidence type="ECO:0000313" key="3">
    <source>
        <dbReference type="EMBL" id="KAE9984635.1"/>
    </source>
</evidence>
<accession>A0A8H3V9N7</accession>
<comment type="caution">
    <text evidence="3">The sequence shown here is derived from an EMBL/GenBank/DDBJ whole genome shotgun (WGS) entry which is preliminary data.</text>
</comment>
<reference evidence="3 5" key="1">
    <citation type="submission" date="2018-12" db="EMBL/GenBank/DDBJ databases">
        <title>Venturia inaequalis Genome Resource.</title>
        <authorList>
            <person name="Lichtner F.J."/>
        </authorList>
    </citation>
    <scope>NUCLEOTIDE SEQUENCE [LARGE SCALE GENOMIC DNA]</scope>
    <source>
        <strain evidence="3 5">120213</strain>
        <strain evidence="4 6">DMI_063113</strain>
    </source>
</reference>